<organism evidence="4 5">
    <name type="scientific">Talaromyces proteolyticus</name>
    <dbReference type="NCBI Taxonomy" id="1131652"/>
    <lineage>
        <taxon>Eukaryota</taxon>
        <taxon>Fungi</taxon>
        <taxon>Dikarya</taxon>
        <taxon>Ascomycota</taxon>
        <taxon>Pezizomycotina</taxon>
        <taxon>Eurotiomycetes</taxon>
        <taxon>Eurotiomycetidae</taxon>
        <taxon>Eurotiales</taxon>
        <taxon>Trichocomaceae</taxon>
        <taxon>Talaromyces</taxon>
        <taxon>Talaromyces sect. Bacilispori</taxon>
    </lineage>
</organism>
<dbReference type="GO" id="GO:0016491">
    <property type="term" value="F:oxidoreductase activity"/>
    <property type="evidence" value="ECO:0007669"/>
    <property type="project" value="UniProtKB-KW"/>
</dbReference>
<evidence type="ECO:0000313" key="4">
    <source>
        <dbReference type="EMBL" id="KAH8705473.1"/>
    </source>
</evidence>
<keyword evidence="5" id="KW-1185">Reference proteome</keyword>
<dbReference type="InterPro" id="IPR005123">
    <property type="entry name" value="Oxoglu/Fe-dep_dioxygenase_dom"/>
</dbReference>
<sequence length="360" mass="40639">MELENFPGLPPFPGNMLVMDLDRLSLAKLLDHDDEECRRFYLACEKIGFFYLDMRSQKDGQSILSYADKLFRVSEQLFSLKVEEKGKYDFSEKNSFFGYKPLGSYVIDSRGNTDREEFYDVSRDDLLGHAHALPQPEVVNEELEVFKSFASSTHSVIVTPLLDLLNEHLQLPPSTLANLHRIDRPSGDMVRLTRCPPQPVEDKAARLGEHTDFGSITVLFNRLGGLQVLVPGTDAQWKWIKPIPGHCIVNLGDTLVKFTNGLLRSNIHRVVASPGEQAECIRYSLGYFSRPDHNAVLKRLDSPAIPALPAGIVEEDFTTRDWLVRRALSRRVNLRNGVSSSALDYAKHSGTEKISRRVKA</sequence>
<feature type="domain" description="Fe2OG dioxygenase" evidence="3">
    <location>
        <begin position="186"/>
        <end position="291"/>
    </location>
</feature>
<dbReference type="Pfam" id="PF03171">
    <property type="entry name" value="2OG-FeII_Oxy"/>
    <property type="match status" value="1"/>
</dbReference>
<dbReference type="InterPro" id="IPR027443">
    <property type="entry name" value="IPNS-like_sf"/>
</dbReference>
<dbReference type="InterPro" id="IPR050231">
    <property type="entry name" value="Iron_ascorbate_oxido_reductase"/>
</dbReference>
<dbReference type="PROSITE" id="PS51471">
    <property type="entry name" value="FE2OG_OXY"/>
    <property type="match status" value="1"/>
</dbReference>
<evidence type="ECO:0000256" key="1">
    <source>
        <dbReference type="ARBA" id="ARBA00008056"/>
    </source>
</evidence>
<dbReference type="Pfam" id="PF14226">
    <property type="entry name" value="DIOX_N"/>
    <property type="match status" value="1"/>
</dbReference>
<dbReference type="InterPro" id="IPR044861">
    <property type="entry name" value="IPNS-like_FE2OG_OXY"/>
</dbReference>
<keyword evidence="2" id="KW-0560">Oxidoreductase</keyword>
<dbReference type="GO" id="GO:0046872">
    <property type="term" value="F:metal ion binding"/>
    <property type="evidence" value="ECO:0007669"/>
    <property type="project" value="UniProtKB-KW"/>
</dbReference>
<evidence type="ECO:0000256" key="2">
    <source>
        <dbReference type="RuleBase" id="RU003682"/>
    </source>
</evidence>
<dbReference type="GeneID" id="70249934"/>
<comment type="caution">
    <text evidence="4">The sequence shown here is derived from an EMBL/GenBank/DDBJ whole genome shotgun (WGS) entry which is preliminary data.</text>
</comment>
<dbReference type="Gene3D" id="2.60.120.330">
    <property type="entry name" value="B-lactam Antibiotic, Isopenicillin N Synthase, Chain"/>
    <property type="match status" value="1"/>
</dbReference>
<evidence type="ECO:0000313" key="5">
    <source>
        <dbReference type="Proteomes" id="UP001201262"/>
    </source>
</evidence>
<protein>
    <submittedName>
        <fullName evidence="4">1-aminocyclopropane-1-carboxylate oxidase</fullName>
    </submittedName>
</protein>
<evidence type="ECO:0000259" key="3">
    <source>
        <dbReference type="PROSITE" id="PS51471"/>
    </source>
</evidence>
<proteinExistence type="inferred from homology"/>
<reference evidence="4" key="1">
    <citation type="submission" date="2021-12" db="EMBL/GenBank/DDBJ databases">
        <title>Convergent genome expansion in fungi linked to evolution of root-endophyte symbiosis.</title>
        <authorList>
            <consortium name="DOE Joint Genome Institute"/>
            <person name="Ke Y.-H."/>
            <person name="Bonito G."/>
            <person name="Liao H.-L."/>
            <person name="Looney B."/>
            <person name="Rojas-Flechas A."/>
            <person name="Nash J."/>
            <person name="Hameed K."/>
            <person name="Schadt C."/>
            <person name="Martin F."/>
            <person name="Crous P.W."/>
            <person name="Miettinen O."/>
            <person name="Magnuson J.K."/>
            <person name="Labbe J."/>
            <person name="Jacobson D."/>
            <person name="Doktycz M.J."/>
            <person name="Veneault-Fourrey C."/>
            <person name="Kuo A."/>
            <person name="Mondo S."/>
            <person name="Calhoun S."/>
            <person name="Riley R."/>
            <person name="Ohm R."/>
            <person name="LaButti K."/>
            <person name="Andreopoulos B."/>
            <person name="Pangilinan J."/>
            <person name="Nolan M."/>
            <person name="Tritt A."/>
            <person name="Clum A."/>
            <person name="Lipzen A."/>
            <person name="Daum C."/>
            <person name="Barry K."/>
            <person name="Grigoriev I.V."/>
            <person name="Vilgalys R."/>
        </authorList>
    </citation>
    <scope>NUCLEOTIDE SEQUENCE</scope>
    <source>
        <strain evidence="4">PMI_201</strain>
    </source>
</reference>
<dbReference type="InterPro" id="IPR026992">
    <property type="entry name" value="DIOX_N"/>
</dbReference>
<gene>
    <name evidence="4" type="ORF">BGW36DRAFT_422029</name>
</gene>
<comment type="similarity">
    <text evidence="1 2">Belongs to the iron/ascorbate-dependent oxidoreductase family.</text>
</comment>
<dbReference type="FunFam" id="2.60.120.330:FF:000045">
    <property type="entry name" value="Oxidoreductase, 2OG-Fe(II) oxygenase family, putative"/>
    <property type="match status" value="1"/>
</dbReference>
<accession>A0AAD4L3Z7</accession>
<dbReference type="AlphaFoldDB" id="A0AAD4L3Z7"/>
<dbReference type="Proteomes" id="UP001201262">
    <property type="component" value="Unassembled WGS sequence"/>
</dbReference>
<dbReference type="GO" id="GO:0044283">
    <property type="term" value="P:small molecule biosynthetic process"/>
    <property type="evidence" value="ECO:0007669"/>
    <property type="project" value="UniProtKB-ARBA"/>
</dbReference>
<dbReference type="PANTHER" id="PTHR47990">
    <property type="entry name" value="2-OXOGLUTARATE (2OG) AND FE(II)-DEPENDENT OXYGENASE SUPERFAMILY PROTEIN-RELATED"/>
    <property type="match status" value="1"/>
</dbReference>
<dbReference type="RefSeq" id="XP_046078094.1">
    <property type="nucleotide sequence ID" value="XM_046219647.1"/>
</dbReference>
<name>A0AAD4L3Z7_9EURO</name>
<dbReference type="SUPFAM" id="SSF51197">
    <property type="entry name" value="Clavaminate synthase-like"/>
    <property type="match status" value="1"/>
</dbReference>
<keyword evidence="2" id="KW-0479">Metal-binding</keyword>
<keyword evidence="2" id="KW-0408">Iron</keyword>
<dbReference type="EMBL" id="JAJTJA010000001">
    <property type="protein sequence ID" value="KAH8705473.1"/>
    <property type="molecule type" value="Genomic_DNA"/>
</dbReference>